<feature type="non-terminal residue" evidence="1">
    <location>
        <position position="1"/>
    </location>
</feature>
<sequence length="45" mass="5052">PSFKRPSKAEMTTEVQKVYPTAIVMYFSPSVVDPTKPMLYAGKET</sequence>
<dbReference type="AlphaFoldDB" id="A0A382RZS5"/>
<gene>
    <name evidence="1" type="ORF">METZ01_LOCUS355987</name>
</gene>
<accession>A0A382RZS5</accession>
<organism evidence="1">
    <name type="scientific">marine metagenome</name>
    <dbReference type="NCBI Taxonomy" id="408172"/>
    <lineage>
        <taxon>unclassified sequences</taxon>
        <taxon>metagenomes</taxon>
        <taxon>ecological metagenomes</taxon>
    </lineage>
</organism>
<evidence type="ECO:0000313" key="1">
    <source>
        <dbReference type="EMBL" id="SVD03133.1"/>
    </source>
</evidence>
<reference evidence="1" key="1">
    <citation type="submission" date="2018-05" db="EMBL/GenBank/DDBJ databases">
        <authorList>
            <person name="Lanie J.A."/>
            <person name="Ng W.-L."/>
            <person name="Kazmierczak K.M."/>
            <person name="Andrzejewski T.M."/>
            <person name="Davidsen T.M."/>
            <person name="Wayne K.J."/>
            <person name="Tettelin H."/>
            <person name="Glass J.I."/>
            <person name="Rusch D."/>
            <person name="Podicherti R."/>
            <person name="Tsui H.-C.T."/>
            <person name="Winkler M.E."/>
        </authorList>
    </citation>
    <scope>NUCLEOTIDE SEQUENCE</scope>
</reference>
<protein>
    <submittedName>
        <fullName evidence="1">Uncharacterized protein</fullName>
    </submittedName>
</protein>
<proteinExistence type="predicted"/>
<dbReference type="EMBL" id="UINC01125360">
    <property type="protein sequence ID" value="SVD03133.1"/>
    <property type="molecule type" value="Genomic_DNA"/>
</dbReference>
<name>A0A382RZS5_9ZZZZ</name>